<name>A0A7Y9QYW0_9BURK</name>
<keyword evidence="11" id="KW-0282">Flagellum</keyword>
<dbReference type="PANTHER" id="PTHR30065">
    <property type="entry name" value="FLAGELLAR BIOSYNTHETIC PROTEIN FLIR"/>
    <property type="match status" value="1"/>
</dbReference>
<evidence type="ECO:0000313" key="12">
    <source>
        <dbReference type="Proteomes" id="UP000518288"/>
    </source>
</evidence>
<keyword evidence="11" id="KW-0966">Cell projection</keyword>
<dbReference type="PANTHER" id="PTHR30065:SF8">
    <property type="entry name" value="FLAGELLAR BIOSYNTHETIC PROTEIN FLIR"/>
    <property type="match status" value="1"/>
</dbReference>
<comment type="function">
    <text evidence="1 10">Role in flagellar biosynthesis.</text>
</comment>
<dbReference type="InterPro" id="IPR002010">
    <property type="entry name" value="T3SS_IM_R"/>
</dbReference>
<comment type="similarity">
    <text evidence="2 10">Belongs to the FliR/MopE/SpaR family.</text>
</comment>
<evidence type="ECO:0000256" key="10">
    <source>
        <dbReference type="RuleBase" id="RU362071"/>
    </source>
</evidence>
<dbReference type="RefSeq" id="WP_179634174.1">
    <property type="nucleotide sequence ID" value="NZ_CAXYYM010000056.1"/>
</dbReference>
<organism evidence="11 12">
    <name type="scientific">Sphaerotilus montanus</name>
    <dbReference type="NCBI Taxonomy" id="522889"/>
    <lineage>
        <taxon>Bacteria</taxon>
        <taxon>Pseudomonadati</taxon>
        <taxon>Pseudomonadota</taxon>
        <taxon>Betaproteobacteria</taxon>
        <taxon>Burkholderiales</taxon>
        <taxon>Sphaerotilaceae</taxon>
        <taxon>Sphaerotilus</taxon>
    </lineage>
</organism>
<gene>
    <name evidence="11" type="ORF">BDD16_002392</name>
</gene>
<evidence type="ECO:0000256" key="3">
    <source>
        <dbReference type="ARBA" id="ARBA00021717"/>
    </source>
</evidence>
<feature type="transmembrane region" description="Helical" evidence="10">
    <location>
        <begin position="40"/>
        <end position="58"/>
    </location>
</feature>
<dbReference type="Pfam" id="PF01311">
    <property type="entry name" value="Bac_export_1"/>
    <property type="match status" value="1"/>
</dbReference>
<proteinExistence type="inferred from homology"/>
<evidence type="ECO:0000256" key="6">
    <source>
        <dbReference type="ARBA" id="ARBA00022989"/>
    </source>
</evidence>
<accession>A0A7Y9QYW0</accession>
<comment type="caution">
    <text evidence="11">The sequence shown here is derived from an EMBL/GenBank/DDBJ whole genome shotgun (WGS) entry which is preliminary data.</text>
</comment>
<keyword evidence="8 10" id="KW-0975">Bacterial flagellum</keyword>
<dbReference type="PRINTS" id="PR00953">
    <property type="entry name" value="TYPE3IMRPROT"/>
</dbReference>
<feature type="transmembrane region" description="Helical" evidence="10">
    <location>
        <begin position="70"/>
        <end position="93"/>
    </location>
</feature>
<evidence type="ECO:0000256" key="5">
    <source>
        <dbReference type="ARBA" id="ARBA00022692"/>
    </source>
</evidence>
<keyword evidence="6 10" id="KW-1133">Transmembrane helix</keyword>
<keyword evidence="4 10" id="KW-1003">Cell membrane</keyword>
<feature type="transmembrane region" description="Helical" evidence="10">
    <location>
        <begin position="134"/>
        <end position="152"/>
    </location>
</feature>
<dbReference type="Proteomes" id="UP000518288">
    <property type="component" value="Unassembled WGS sequence"/>
</dbReference>
<dbReference type="GO" id="GO:0009425">
    <property type="term" value="C:bacterial-type flagellum basal body"/>
    <property type="evidence" value="ECO:0007669"/>
    <property type="project" value="UniProtKB-SubCell"/>
</dbReference>
<dbReference type="GO" id="GO:0044780">
    <property type="term" value="P:bacterial-type flagellum assembly"/>
    <property type="evidence" value="ECO:0007669"/>
    <property type="project" value="UniProtKB-UniRule"/>
</dbReference>
<dbReference type="NCBIfam" id="TIGR01400">
    <property type="entry name" value="fliR"/>
    <property type="match status" value="1"/>
</dbReference>
<evidence type="ECO:0000256" key="2">
    <source>
        <dbReference type="ARBA" id="ARBA00009772"/>
    </source>
</evidence>
<keyword evidence="7 10" id="KW-0472">Membrane</keyword>
<feature type="transmembrane region" description="Helical" evidence="10">
    <location>
        <begin position="12"/>
        <end position="33"/>
    </location>
</feature>
<comment type="subcellular location">
    <subcellularLocation>
        <location evidence="10">Cell membrane</location>
        <topology evidence="10">Multi-pass membrane protein</topology>
    </subcellularLocation>
    <subcellularLocation>
        <location evidence="10">Bacterial flagellum basal body</location>
    </subcellularLocation>
</comment>
<keyword evidence="5 10" id="KW-0812">Transmembrane</keyword>
<reference evidence="11 12" key="1">
    <citation type="submission" date="2020-07" db="EMBL/GenBank/DDBJ databases">
        <title>Genomic Encyclopedia of Archaeal and Bacterial Type Strains, Phase II (KMG-II): from individual species to whole genera.</title>
        <authorList>
            <person name="Goeker M."/>
        </authorList>
    </citation>
    <scope>NUCLEOTIDE SEQUENCE [LARGE SCALE GENOMIC DNA]</scope>
    <source>
        <strain evidence="11 12">DSM 21226</strain>
    </source>
</reference>
<dbReference type="AlphaFoldDB" id="A0A7Y9QYW0"/>
<dbReference type="GO" id="GO:0005886">
    <property type="term" value="C:plasma membrane"/>
    <property type="evidence" value="ECO:0007669"/>
    <property type="project" value="UniProtKB-SubCell"/>
</dbReference>
<protein>
    <recommendedName>
        <fullName evidence="3 9">Flagellar biosynthetic protein FliR</fullName>
    </recommendedName>
</protein>
<dbReference type="GO" id="GO:0006605">
    <property type="term" value="P:protein targeting"/>
    <property type="evidence" value="ECO:0007669"/>
    <property type="project" value="UniProtKB-UniRule"/>
</dbReference>
<evidence type="ECO:0000256" key="8">
    <source>
        <dbReference type="ARBA" id="ARBA00023143"/>
    </source>
</evidence>
<sequence length="254" mass="27621">MIGFSEAQILQWVSPLLWPLLRVLGLFTAAPVLSMRSIPVRVRVGLAGLVALCAQPSMPSMPVVPLDSPVALAMVAQQVVIGLTIGFAARVVFTSIEFAGEIIGLQMGLNFASFFDPTSGSQVTATARFFNTMAAWLFVVINGHLLLTAVVVESFQRFPVSDHPLDLLLQIQPQVWGADLFRYGLWIALPTITMLAFVNLVLGLISRVAQQLQIFSIGFAITISVGLFGLLFTLPMLQSPMLAVLERLLVQFQP</sequence>
<evidence type="ECO:0000256" key="4">
    <source>
        <dbReference type="ARBA" id="ARBA00022475"/>
    </source>
</evidence>
<evidence type="ECO:0000256" key="9">
    <source>
        <dbReference type="NCBIfam" id="TIGR01400"/>
    </source>
</evidence>
<evidence type="ECO:0000313" key="11">
    <source>
        <dbReference type="EMBL" id="NYG33406.1"/>
    </source>
</evidence>
<feature type="transmembrane region" description="Helical" evidence="10">
    <location>
        <begin position="214"/>
        <end position="237"/>
    </location>
</feature>
<evidence type="ECO:0000256" key="7">
    <source>
        <dbReference type="ARBA" id="ARBA00023136"/>
    </source>
</evidence>
<feature type="transmembrane region" description="Helical" evidence="10">
    <location>
        <begin position="183"/>
        <end position="202"/>
    </location>
</feature>
<keyword evidence="12" id="KW-1185">Reference proteome</keyword>
<evidence type="ECO:0000256" key="1">
    <source>
        <dbReference type="ARBA" id="ARBA00002578"/>
    </source>
</evidence>
<dbReference type="EMBL" id="JACCFH010000001">
    <property type="protein sequence ID" value="NYG33406.1"/>
    <property type="molecule type" value="Genomic_DNA"/>
</dbReference>
<dbReference type="InterPro" id="IPR006303">
    <property type="entry name" value="FliR"/>
</dbReference>
<keyword evidence="11" id="KW-0969">Cilium</keyword>